<keyword evidence="2" id="KW-0472">Membrane</keyword>
<accession>S6ARM1</accession>
<keyword evidence="2" id="KW-0812">Transmembrane</keyword>
<dbReference type="Pfam" id="PF16732">
    <property type="entry name" value="ComP_DUS"/>
    <property type="match status" value="1"/>
</dbReference>
<evidence type="ECO:0000313" key="3">
    <source>
        <dbReference type="EMBL" id="BAN46666.1"/>
    </source>
</evidence>
<gene>
    <name evidence="3" type="ORF">PCA10_09340</name>
</gene>
<dbReference type="GO" id="GO:0043683">
    <property type="term" value="P:type IV pilus assembly"/>
    <property type="evidence" value="ECO:0007669"/>
    <property type="project" value="InterPro"/>
</dbReference>
<dbReference type="RefSeq" id="WP_016490868.1">
    <property type="nucleotide sequence ID" value="NC_021499.1"/>
</dbReference>
<dbReference type="GO" id="GO:0015628">
    <property type="term" value="P:protein secretion by the type II secretion system"/>
    <property type="evidence" value="ECO:0007669"/>
    <property type="project" value="InterPro"/>
</dbReference>
<dbReference type="PANTHER" id="PTHR30093">
    <property type="entry name" value="GENERAL SECRETION PATHWAY PROTEIN G"/>
    <property type="match status" value="1"/>
</dbReference>
<dbReference type="STRING" id="1245471.PCA10_09340"/>
<evidence type="ECO:0000256" key="1">
    <source>
        <dbReference type="ARBA" id="ARBA00022481"/>
    </source>
</evidence>
<keyword evidence="2" id="KW-1133">Transmembrane helix</keyword>
<proteinExistence type="predicted"/>
<dbReference type="InterPro" id="IPR012902">
    <property type="entry name" value="N_methyl_site"/>
</dbReference>
<protein>
    <submittedName>
        <fullName evidence="3">Uncharacterized protein</fullName>
    </submittedName>
</protein>
<dbReference type="GO" id="GO:0015627">
    <property type="term" value="C:type II protein secretion system complex"/>
    <property type="evidence" value="ECO:0007669"/>
    <property type="project" value="InterPro"/>
</dbReference>
<dbReference type="Pfam" id="PF07963">
    <property type="entry name" value="N_methyl"/>
    <property type="match status" value="1"/>
</dbReference>
<dbReference type="InterPro" id="IPR031982">
    <property type="entry name" value="PilE-like"/>
</dbReference>
<name>S6ARM1_METRE</name>
<dbReference type="EMBL" id="AP013068">
    <property type="protein sequence ID" value="BAN46666.1"/>
    <property type="molecule type" value="Genomic_DNA"/>
</dbReference>
<dbReference type="PROSITE" id="PS00409">
    <property type="entry name" value="PROKAR_NTER_METHYL"/>
    <property type="match status" value="1"/>
</dbReference>
<dbReference type="PANTHER" id="PTHR30093:SF47">
    <property type="entry name" value="TYPE IV PILUS NON-CORE MINOR PILIN PILE"/>
    <property type="match status" value="1"/>
</dbReference>
<sequence>MSKPRQMRGFTLIELMIAVVVVAILASIAYPAYQGYLRRNACEAAKASLTGLANAMERFRAQQGTYVGAATNGVPDIYATQSPEQGRAQFNLVVGAASATAFSISATPVAGGLWNGNANTLTLTSTGARAGGGALVNAWDRCPSN</sequence>
<dbReference type="HOGENOM" id="CLU_091705_6_1_6"/>
<keyword evidence="4" id="KW-1185">Reference proteome</keyword>
<reference evidence="3 4" key="1">
    <citation type="journal article" date="2013" name="Genome Announc.">
        <title>Complete Genome Sequence of the Carbazole Degrader Pseudomonas resinovorans Strain CA10 (NBRC 106553).</title>
        <authorList>
            <person name="Shintani M."/>
            <person name="Hosoyama A."/>
            <person name="Ohji S."/>
            <person name="Tsuchikane K."/>
            <person name="Takarada H."/>
            <person name="Yamazoe A."/>
            <person name="Fujita N."/>
            <person name="Nojiri H."/>
        </authorList>
    </citation>
    <scope>NUCLEOTIDE SEQUENCE [LARGE SCALE GENOMIC DNA]</scope>
    <source>
        <strain evidence="3 4">NBRC 106553</strain>
    </source>
</reference>
<dbReference type="PATRIC" id="fig|1245471.3.peg.940"/>
<evidence type="ECO:0000313" key="4">
    <source>
        <dbReference type="Proteomes" id="UP000015503"/>
    </source>
</evidence>
<dbReference type="Gene3D" id="3.30.700.10">
    <property type="entry name" value="Glycoprotein, Type 4 Pilin"/>
    <property type="match status" value="1"/>
</dbReference>
<dbReference type="eggNOG" id="COG4968">
    <property type="taxonomic scope" value="Bacteria"/>
</dbReference>
<dbReference type="KEGG" id="pre:PCA10_09340"/>
<dbReference type="NCBIfam" id="TIGR02532">
    <property type="entry name" value="IV_pilin_GFxxxE"/>
    <property type="match status" value="1"/>
</dbReference>
<dbReference type="PRINTS" id="PR00813">
    <property type="entry name" value="BCTERIALGSPG"/>
</dbReference>
<organism evidence="3 4">
    <name type="scientific">Metapseudomonas resinovorans NBRC 106553</name>
    <dbReference type="NCBI Taxonomy" id="1245471"/>
    <lineage>
        <taxon>Bacteria</taxon>
        <taxon>Pseudomonadati</taxon>
        <taxon>Pseudomonadota</taxon>
        <taxon>Gammaproteobacteria</taxon>
        <taxon>Pseudomonadales</taxon>
        <taxon>Pseudomonadaceae</taxon>
        <taxon>Metapseudomonas</taxon>
    </lineage>
</organism>
<feature type="transmembrane region" description="Helical" evidence="2">
    <location>
        <begin position="12"/>
        <end position="33"/>
    </location>
</feature>
<evidence type="ECO:0000256" key="2">
    <source>
        <dbReference type="SAM" id="Phobius"/>
    </source>
</evidence>
<dbReference type="InterPro" id="IPR045584">
    <property type="entry name" value="Pilin-like"/>
</dbReference>
<dbReference type="Proteomes" id="UP000015503">
    <property type="component" value="Chromosome"/>
</dbReference>
<keyword evidence="1" id="KW-0488">Methylation</keyword>
<dbReference type="SUPFAM" id="SSF54523">
    <property type="entry name" value="Pili subunits"/>
    <property type="match status" value="1"/>
</dbReference>
<dbReference type="InterPro" id="IPR000983">
    <property type="entry name" value="Bac_GSPG_pilin"/>
</dbReference>
<dbReference type="AlphaFoldDB" id="S6ARM1"/>